<evidence type="ECO:0000313" key="2">
    <source>
        <dbReference type="Proteomes" id="UP001195483"/>
    </source>
</evidence>
<dbReference type="Proteomes" id="UP001195483">
    <property type="component" value="Unassembled WGS sequence"/>
</dbReference>
<comment type="caution">
    <text evidence="1">The sequence shown here is derived from an EMBL/GenBank/DDBJ whole genome shotgun (WGS) entry which is preliminary data.</text>
</comment>
<evidence type="ECO:0000313" key="1">
    <source>
        <dbReference type="EMBL" id="KAK3593682.1"/>
    </source>
</evidence>
<dbReference type="AlphaFoldDB" id="A0AAE0SKS2"/>
<sequence>MADTYTIYNPWKFVHTEDFEEIQIVEIEEEEITSEDGAQSYSMVEDIDHSDVQEEKFLLRFADTDVTRENRYLRVTPDGDVKTDGGRADSGSLFEVIHWFCSTRNSYQLICQRNKLILYMDGTSLQTRPYDPEKDKNDPTTMFQMQAKGHNLRLRGFVSNSDIPLFFDEQGNYRPEGPKLKSADNMNARLNPVYFVIFCVKTIKITSV</sequence>
<reference evidence="1" key="1">
    <citation type="journal article" date="2021" name="Genome Biol. Evol.">
        <title>A High-Quality Reference Genome for a Parasitic Bivalve with Doubly Uniparental Inheritance (Bivalvia: Unionida).</title>
        <authorList>
            <person name="Smith C.H."/>
        </authorList>
    </citation>
    <scope>NUCLEOTIDE SEQUENCE</scope>
    <source>
        <strain evidence="1">CHS0354</strain>
    </source>
</reference>
<name>A0AAE0SKS2_9BIVA</name>
<keyword evidence="2" id="KW-1185">Reference proteome</keyword>
<proteinExistence type="predicted"/>
<gene>
    <name evidence="1" type="ORF">CHS0354_013579</name>
</gene>
<protein>
    <submittedName>
        <fullName evidence="1">Uncharacterized protein</fullName>
    </submittedName>
</protein>
<organism evidence="1 2">
    <name type="scientific">Potamilus streckersoni</name>
    <dbReference type="NCBI Taxonomy" id="2493646"/>
    <lineage>
        <taxon>Eukaryota</taxon>
        <taxon>Metazoa</taxon>
        <taxon>Spiralia</taxon>
        <taxon>Lophotrochozoa</taxon>
        <taxon>Mollusca</taxon>
        <taxon>Bivalvia</taxon>
        <taxon>Autobranchia</taxon>
        <taxon>Heteroconchia</taxon>
        <taxon>Palaeoheterodonta</taxon>
        <taxon>Unionida</taxon>
        <taxon>Unionoidea</taxon>
        <taxon>Unionidae</taxon>
        <taxon>Ambleminae</taxon>
        <taxon>Lampsilini</taxon>
        <taxon>Potamilus</taxon>
    </lineage>
</organism>
<reference evidence="1" key="2">
    <citation type="journal article" date="2021" name="Genome Biol. Evol.">
        <title>Developing a high-quality reference genome for a parasitic bivalve with doubly uniparental inheritance (Bivalvia: Unionida).</title>
        <authorList>
            <person name="Smith C.H."/>
        </authorList>
    </citation>
    <scope>NUCLEOTIDE SEQUENCE</scope>
    <source>
        <strain evidence="1">CHS0354</strain>
        <tissue evidence="1">Mantle</tissue>
    </source>
</reference>
<reference evidence="1" key="3">
    <citation type="submission" date="2023-05" db="EMBL/GenBank/DDBJ databases">
        <authorList>
            <person name="Smith C.H."/>
        </authorList>
    </citation>
    <scope>NUCLEOTIDE SEQUENCE</scope>
    <source>
        <strain evidence="1">CHS0354</strain>
        <tissue evidence="1">Mantle</tissue>
    </source>
</reference>
<accession>A0AAE0SKS2</accession>
<dbReference type="EMBL" id="JAEAOA010000822">
    <property type="protein sequence ID" value="KAK3593682.1"/>
    <property type="molecule type" value="Genomic_DNA"/>
</dbReference>